<reference evidence="4 5" key="1">
    <citation type="submission" date="2023-07" db="EMBL/GenBank/DDBJ databases">
        <title>Genomic Encyclopedia of Type Strains, Phase IV (KMG-IV): sequencing the most valuable type-strain genomes for metagenomic binning, comparative biology and taxonomic classification.</title>
        <authorList>
            <person name="Goeker M."/>
        </authorList>
    </citation>
    <scope>NUCLEOTIDE SEQUENCE [LARGE SCALE GENOMIC DNA]</scope>
    <source>
        <strain evidence="4 5">DSM 17723</strain>
    </source>
</reference>
<sequence length="431" mass="47221">MLNKMDDIHQLEQLDKQHFLHPTSSIEQQQTLGPAFIFREGKGIYLSDVKGNVVIDGMSSLWNVNIGHGRLEIGEAAREQMAKLAYSSCFATFSNEPAIRLAAKLAKIAPGQLSAVFYTSGGSEANDTAYKLARHYWSIKGMPEKKKIISRTKSYHGVSVGATSATGLQPFREFSGSLAPDFLHVDQFDTDELRQLIIREGAESIAAFLAEPVQGAGGVHIPPENYFAEVRKICDEFNLLLITDEVITGFGRTGKWFGIEHYGVTPDMMCIAKGITSGYAQLGGVMISKEINETFKQRSGGTFLHGFTYSGHATACAIALKNLEIIEREQLVSNAKVRGDELLAGLKQLKNESEIIENVRALGLMAAIEFKENKTTTPFSPQVVAEAAKRGLICRAVTFNGQDTVVIAPPLIIKKAEVEKVIQILRETINA</sequence>
<evidence type="ECO:0000256" key="2">
    <source>
        <dbReference type="ARBA" id="ARBA00022898"/>
    </source>
</evidence>
<evidence type="ECO:0000313" key="5">
    <source>
        <dbReference type="Proteomes" id="UP001232245"/>
    </source>
</evidence>
<dbReference type="CDD" id="cd00610">
    <property type="entry name" value="OAT_like"/>
    <property type="match status" value="1"/>
</dbReference>
<gene>
    <name evidence="4" type="ORF">J2S02_000155</name>
</gene>
<keyword evidence="4" id="KW-0808">Transferase</keyword>
<dbReference type="Gene3D" id="3.90.1150.10">
    <property type="entry name" value="Aspartate Aminotransferase, domain 1"/>
    <property type="match status" value="1"/>
</dbReference>
<evidence type="ECO:0000256" key="3">
    <source>
        <dbReference type="RuleBase" id="RU003560"/>
    </source>
</evidence>
<dbReference type="PANTHER" id="PTHR43094">
    <property type="entry name" value="AMINOTRANSFERASE"/>
    <property type="match status" value="1"/>
</dbReference>
<dbReference type="EMBL" id="JAUSTZ010000001">
    <property type="protein sequence ID" value="MDQ0223833.1"/>
    <property type="molecule type" value="Genomic_DNA"/>
</dbReference>
<accession>A0ABT9YWZ3</accession>
<keyword evidence="2 3" id="KW-0663">Pyridoxal phosphate</keyword>
<dbReference type="Pfam" id="PF00202">
    <property type="entry name" value="Aminotran_3"/>
    <property type="match status" value="1"/>
</dbReference>
<dbReference type="InterPro" id="IPR049704">
    <property type="entry name" value="Aminotrans_3_PPA_site"/>
</dbReference>
<proteinExistence type="inferred from homology"/>
<dbReference type="PROSITE" id="PS00600">
    <property type="entry name" value="AA_TRANSFER_CLASS_3"/>
    <property type="match status" value="1"/>
</dbReference>
<protein>
    <submittedName>
        <fullName evidence="4">Adenosylmethionine-8-amino-7-oxononanoate aminotransferase</fullName>
    </submittedName>
</protein>
<evidence type="ECO:0000256" key="1">
    <source>
        <dbReference type="ARBA" id="ARBA00008954"/>
    </source>
</evidence>
<dbReference type="SUPFAM" id="SSF53383">
    <property type="entry name" value="PLP-dependent transferases"/>
    <property type="match status" value="1"/>
</dbReference>
<dbReference type="InterPro" id="IPR015422">
    <property type="entry name" value="PyrdxlP-dep_Trfase_small"/>
</dbReference>
<name>A0ABT9YWZ3_9BACI</name>
<dbReference type="Proteomes" id="UP001232245">
    <property type="component" value="Unassembled WGS sequence"/>
</dbReference>
<keyword evidence="5" id="KW-1185">Reference proteome</keyword>
<dbReference type="InterPro" id="IPR015424">
    <property type="entry name" value="PyrdxlP-dep_Trfase"/>
</dbReference>
<keyword evidence="4" id="KW-0032">Aminotransferase</keyword>
<dbReference type="GO" id="GO:0008483">
    <property type="term" value="F:transaminase activity"/>
    <property type="evidence" value="ECO:0007669"/>
    <property type="project" value="UniProtKB-KW"/>
</dbReference>
<comment type="caution">
    <text evidence="4">The sequence shown here is derived from an EMBL/GenBank/DDBJ whole genome shotgun (WGS) entry which is preliminary data.</text>
</comment>
<comment type="similarity">
    <text evidence="1 3">Belongs to the class-III pyridoxal-phosphate-dependent aminotransferase family.</text>
</comment>
<dbReference type="Gene3D" id="3.40.640.10">
    <property type="entry name" value="Type I PLP-dependent aspartate aminotransferase-like (Major domain)"/>
    <property type="match status" value="1"/>
</dbReference>
<dbReference type="PIRSF" id="PIRSF000521">
    <property type="entry name" value="Transaminase_4ab_Lys_Orn"/>
    <property type="match status" value="1"/>
</dbReference>
<dbReference type="RefSeq" id="WP_174880694.1">
    <property type="nucleotide sequence ID" value="NZ_CADEPK010000231.1"/>
</dbReference>
<organism evidence="4 5">
    <name type="scientific">Metabacillus niabensis</name>
    <dbReference type="NCBI Taxonomy" id="324854"/>
    <lineage>
        <taxon>Bacteria</taxon>
        <taxon>Bacillati</taxon>
        <taxon>Bacillota</taxon>
        <taxon>Bacilli</taxon>
        <taxon>Bacillales</taxon>
        <taxon>Bacillaceae</taxon>
        <taxon>Metabacillus</taxon>
    </lineage>
</organism>
<dbReference type="InterPro" id="IPR015421">
    <property type="entry name" value="PyrdxlP-dep_Trfase_major"/>
</dbReference>
<dbReference type="InterPro" id="IPR005814">
    <property type="entry name" value="Aminotrans_3"/>
</dbReference>
<evidence type="ECO:0000313" key="4">
    <source>
        <dbReference type="EMBL" id="MDQ0223833.1"/>
    </source>
</evidence>
<dbReference type="PANTHER" id="PTHR43094:SF1">
    <property type="entry name" value="AMINOTRANSFERASE CLASS-III"/>
    <property type="match status" value="1"/>
</dbReference>